<accession>A0A926FC67</accession>
<keyword evidence="1" id="KW-0472">Membrane</keyword>
<evidence type="ECO:0000259" key="2">
    <source>
        <dbReference type="Pfam" id="PF00717"/>
    </source>
</evidence>
<gene>
    <name evidence="3" type="ORF">H8706_02075</name>
</gene>
<dbReference type="Proteomes" id="UP000647416">
    <property type="component" value="Unassembled WGS sequence"/>
</dbReference>
<keyword evidence="1" id="KW-0812">Transmembrane</keyword>
<keyword evidence="4" id="KW-1185">Reference proteome</keyword>
<dbReference type="InterPro" id="IPR036286">
    <property type="entry name" value="LexA/Signal_pep-like_sf"/>
</dbReference>
<feature type="transmembrane region" description="Helical" evidence="1">
    <location>
        <begin position="125"/>
        <end position="142"/>
    </location>
</feature>
<organism evidence="3 4">
    <name type="scientific">Qingrenia yutianensis</name>
    <dbReference type="NCBI Taxonomy" id="2763676"/>
    <lineage>
        <taxon>Bacteria</taxon>
        <taxon>Bacillati</taxon>
        <taxon>Bacillota</taxon>
        <taxon>Clostridia</taxon>
        <taxon>Eubacteriales</taxon>
        <taxon>Oscillospiraceae</taxon>
        <taxon>Qingrenia</taxon>
    </lineage>
</organism>
<dbReference type="Pfam" id="PF00717">
    <property type="entry name" value="Peptidase_S24"/>
    <property type="match status" value="1"/>
</dbReference>
<name>A0A926FC67_9FIRM</name>
<comment type="caution">
    <text evidence="3">The sequence shown here is derived from an EMBL/GenBank/DDBJ whole genome shotgun (WGS) entry which is preliminary data.</text>
</comment>
<dbReference type="InterPro" id="IPR015927">
    <property type="entry name" value="Peptidase_S24_S26A/B/C"/>
</dbReference>
<evidence type="ECO:0000313" key="4">
    <source>
        <dbReference type="Proteomes" id="UP000647416"/>
    </source>
</evidence>
<keyword evidence="1" id="KW-1133">Transmembrane helix</keyword>
<dbReference type="AlphaFoldDB" id="A0A926FC67"/>
<protein>
    <submittedName>
        <fullName evidence="3">S24/S26 family peptidase</fullName>
    </submittedName>
</protein>
<dbReference type="CDD" id="cd06462">
    <property type="entry name" value="Peptidase_S24_S26"/>
    <property type="match status" value="1"/>
</dbReference>
<dbReference type="Gene3D" id="2.10.109.10">
    <property type="entry name" value="Umud Fragment, subunit A"/>
    <property type="match status" value="1"/>
</dbReference>
<reference evidence="3" key="1">
    <citation type="submission" date="2020-08" db="EMBL/GenBank/DDBJ databases">
        <title>Genome public.</title>
        <authorList>
            <person name="Liu C."/>
            <person name="Sun Q."/>
        </authorList>
    </citation>
    <scope>NUCLEOTIDE SEQUENCE</scope>
    <source>
        <strain evidence="3">NSJ-50</strain>
    </source>
</reference>
<feature type="domain" description="Peptidase S24/S26A/S26B/S26C" evidence="2">
    <location>
        <begin position="32"/>
        <end position="107"/>
    </location>
</feature>
<dbReference type="EMBL" id="JACRTE010000002">
    <property type="protein sequence ID" value="MBC8595659.1"/>
    <property type="molecule type" value="Genomic_DNA"/>
</dbReference>
<evidence type="ECO:0000313" key="3">
    <source>
        <dbReference type="EMBL" id="MBC8595659.1"/>
    </source>
</evidence>
<dbReference type="RefSeq" id="WP_262431318.1">
    <property type="nucleotide sequence ID" value="NZ_JACRTE010000002.1"/>
</dbReference>
<sequence>MSGNKSREFSINKLRTVMDSVINTGGEFKMISRGTSMLPMLRDGVDTVVVVKANTPLKIGDVPLYIRENGEYVLHRIIKVRKDGYVLRGDNQTVSEYPICENQIVGVLTAYIKDGKRIECTDLKYRIYAFYVVHFMYFRLFYKKSMRLARRIFGKMKRVIKRIILAERK</sequence>
<proteinExistence type="predicted"/>
<evidence type="ECO:0000256" key="1">
    <source>
        <dbReference type="SAM" id="Phobius"/>
    </source>
</evidence>
<dbReference type="SUPFAM" id="SSF51306">
    <property type="entry name" value="LexA/Signal peptidase"/>
    <property type="match status" value="1"/>
</dbReference>